<evidence type="ECO:0000256" key="5">
    <source>
        <dbReference type="ARBA" id="ARBA00023128"/>
    </source>
</evidence>
<dbReference type="InterPro" id="IPR051035">
    <property type="entry name" value="Mito_inheritance_9"/>
</dbReference>
<evidence type="ECO:0000259" key="7">
    <source>
        <dbReference type="Pfam" id="PF01636"/>
    </source>
</evidence>
<dbReference type="PANTHER" id="PTHR36091:SF1">
    <property type="entry name" value="ALTERED INHERITANCE OF MITOCHONDRIA PROTEIN 9, MITOCHONDRIAL"/>
    <property type="match status" value="1"/>
</dbReference>
<evidence type="ECO:0000256" key="3">
    <source>
        <dbReference type="ARBA" id="ARBA00016197"/>
    </source>
</evidence>
<keyword evidence="5" id="KW-0496">Mitochondrion</keyword>
<keyword evidence="4" id="KW-0809">Transit peptide</keyword>
<gene>
    <name evidence="8" type="ORF">PSALAMII_LOCUS3997</name>
</gene>
<protein>
    <recommendedName>
        <fullName evidence="3">Altered inheritance of mitochondria protein 9, mitochondrial</fullName>
    </recommendedName>
    <alternativeName>
        <fullName evidence="6">Found in mitochondrial proteome protein 29</fullName>
    </alternativeName>
</protein>
<organism evidence="8 9">
    <name type="scientific">Penicillium salamii</name>
    <dbReference type="NCBI Taxonomy" id="1612424"/>
    <lineage>
        <taxon>Eukaryota</taxon>
        <taxon>Fungi</taxon>
        <taxon>Dikarya</taxon>
        <taxon>Ascomycota</taxon>
        <taxon>Pezizomycotina</taxon>
        <taxon>Eurotiomycetes</taxon>
        <taxon>Eurotiomycetidae</taxon>
        <taxon>Eurotiales</taxon>
        <taxon>Aspergillaceae</taxon>
        <taxon>Penicillium</taxon>
    </lineage>
</organism>
<evidence type="ECO:0000256" key="2">
    <source>
        <dbReference type="ARBA" id="ARBA00005543"/>
    </source>
</evidence>
<dbReference type="GO" id="GO:0005739">
    <property type="term" value="C:mitochondrion"/>
    <property type="evidence" value="ECO:0007669"/>
    <property type="project" value="UniProtKB-SubCell"/>
</dbReference>
<dbReference type="InterPro" id="IPR011009">
    <property type="entry name" value="Kinase-like_dom_sf"/>
</dbReference>
<dbReference type="Proteomes" id="UP001152649">
    <property type="component" value="Unassembled WGS sequence"/>
</dbReference>
<keyword evidence="9" id="KW-1185">Reference proteome</keyword>
<dbReference type="Gene3D" id="3.90.1200.10">
    <property type="match status" value="1"/>
</dbReference>
<dbReference type="Pfam" id="PF01636">
    <property type="entry name" value="APH"/>
    <property type="match status" value="1"/>
</dbReference>
<dbReference type="OrthoDB" id="8300106at2759"/>
<evidence type="ECO:0000313" key="8">
    <source>
        <dbReference type="EMBL" id="CAG8363343.1"/>
    </source>
</evidence>
<feature type="domain" description="Aminoglycoside phosphotransferase" evidence="7">
    <location>
        <begin position="99"/>
        <end position="376"/>
    </location>
</feature>
<proteinExistence type="inferred from homology"/>
<reference evidence="8" key="1">
    <citation type="submission" date="2021-07" db="EMBL/GenBank/DDBJ databases">
        <authorList>
            <person name="Branca A.L. A."/>
        </authorList>
    </citation>
    <scope>NUCLEOTIDE SEQUENCE</scope>
</reference>
<comment type="caution">
    <text evidence="8">The sequence shown here is derived from an EMBL/GenBank/DDBJ whole genome shotgun (WGS) entry which is preliminary data.</text>
</comment>
<comment type="similarity">
    <text evidence="2">Belongs to the AIM9 family.</text>
</comment>
<comment type="subcellular location">
    <subcellularLocation>
        <location evidence="1">Mitochondrion</location>
    </subcellularLocation>
</comment>
<evidence type="ECO:0000313" key="9">
    <source>
        <dbReference type="Proteomes" id="UP001152649"/>
    </source>
</evidence>
<name>A0A9W4NGC8_9EURO</name>
<dbReference type="EMBL" id="CAJVPG010000148">
    <property type="protein sequence ID" value="CAG8363343.1"/>
    <property type="molecule type" value="Genomic_DNA"/>
</dbReference>
<evidence type="ECO:0000256" key="4">
    <source>
        <dbReference type="ARBA" id="ARBA00022946"/>
    </source>
</evidence>
<dbReference type="AlphaFoldDB" id="A0A9W4NGC8"/>
<dbReference type="PANTHER" id="PTHR36091">
    <property type="entry name" value="ALTERED INHERITANCE OF MITOCHONDRIA PROTEIN 9, MITOCHONDRIAL"/>
    <property type="match status" value="1"/>
</dbReference>
<accession>A0A9W4NGC8</accession>
<sequence length="574" mass="65241">MCRPPSARLWCYIQSIIPSPKQHHRSISKAPTSLYDQHPASMSSSQTDWNSNDEFFKFTRGRFIVDEAENLRKREIRFDLNRLASVAADSVGATRCISIKKYPDGMFNKAFLMSMDDGQELIAKVPNPNAGVPHFTTASEVATMDFARKVLDTPAPRVHSWNSQAESHPVGAEFIIMDKVEGVPLSQVWGTMKLTQKLQVLLAMTRLQKQWLSVSFSHYGSLYYTGDVQPLAGNQYVKDGKAVRDSEFVIGPATGRDWFDAGRSILDVEKGPWASITQFLQAVGTREMEAIQTLKPPKQIALFCGPKLYRPDTEKKITALAWYRHIVDVLIPKNTALTTPCLWHNDLHDDNVFVDPHNPEKITGIIDWQSCHISPLFNHNPDPAFLDWNGLEPETLDLAPRPKLSGLSPEERSAALHEYTIQNVLIGWRKLMHAKNPDLYQLVEFRKTTAYGLIFLAHRMFEYGEAHFQSLLVDLKDTWVDLPAFTSDIPFPFEFSEADVERIKLDSDGAVAGTELVAEVKERIGDLWPDKGFVEHERYDDCKAALQEVKGQILEQLAETDEEKAEYERYWPFE</sequence>
<evidence type="ECO:0000256" key="1">
    <source>
        <dbReference type="ARBA" id="ARBA00004173"/>
    </source>
</evidence>
<dbReference type="InterPro" id="IPR002575">
    <property type="entry name" value="Aminoglycoside_PTrfase"/>
</dbReference>
<evidence type="ECO:0000256" key="6">
    <source>
        <dbReference type="ARBA" id="ARBA00031849"/>
    </source>
</evidence>
<dbReference type="SUPFAM" id="SSF56112">
    <property type="entry name" value="Protein kinase-like (PK-like)"/>
    <property type="match status" value="1"/>
</dbReference>